<dbReference type="PANTHER" id="PTHR42860:SF1">
    <property type="entry name" value="VITAMIN B12-BINDING PROTEIN"/>
    <property type="match status" value="1"/>
</dbReference>
<dbReference type="Proteomes" id="UP000002009">
    <property type="component" value="Chromosome 12"/>
</dbReference>
<accession>C1FIW5</accession>
<dbReference type="KEGG" id="mis:MICPUN_87285"/>
<evidence type="ECO:0000256" key="1">
    <source>
        <dbReference type="SAM" id="MobiDB-lite"/>
    </source>
</evidence>
<dbReference type="InParanoid" id="C1FIW5"/>
<dbReference type="AlphaFoldDB" id="C1FIW5"/>
<dbReference type="OrthoDB" id="274765at2759"/>
<reference evidence="3 4" key="1">
    <citation type="journal article" date="2009" name="Science">
        <title>Green evolution and dynamic adaptations revealed by genomes of the marine picoeukaryotes Micromonas.</title>
        <authorList>
            <person name="Worden A.Z."/>
            <person name="Lee J.H."/>
            <person name="Mock T."/>
            <person name="Rouze P."/>
            <person name="Simmons M.P."/>
            <person name="Aerts A.L."/>
            <person name="Allen A.E."/>
            <person name="Cuvelier M.L."/>
            <person name="Derelle E."/>
            <person name="Everett M.V."/>
            <person name="Foulon E."/>
            <person name="Grimwood J."/>
            <person name="Gundlach H."/>
            <person name="Henrissat B."/>
            <person name="Napoli C."/>
            <person name="McDonald S.M."/>
            <person name="Parker M.S."/>
            <person name="Rombauts S."/>
            <person name="Salamov A."/>
            <person name="Von Dassow P."/>
            <person name="Badger J.H."/>
            <person name="Coutinho P.M."/>
            <person name="Demir E."/>
            <person name="Dubchak I."/>
            <person name="Gentemann C."/>
            <person name="Eikrem W."/>
            <person name="Gready J.E."/>
            <person name="John U."/>
            <person name="Lanier W."/>
            <person name="Lindquist E.A."/>
            <person name="Lucas S."/>
            <person name="Mayer K.F."/>
            <person name="Moreau H."/>
            <person name="Not F."/>
            <person name="Otillar R."/>
            <person name="Panaud O."/>
            <person name="Pangilinan J."/>
            <person name="Paulsen I."/>
            <person name="Piegu B."/>
            <person name="Poliakov A."/>
            <person name="Robbens S."/>
            <person name="Schmutz J."/>
            <person name="Toulza E."/>
            <person name="Wyss T."/>
            <person name="Zelensky A."/>
            <person name="Zhou K."/>
            <person name="Armbrust E.V."/>
            <person name="Bhattacharya D."/>
            <person name="Goodenough U.W."/>
            <person name="Van de Peer Y."/>
            <person name="Grigoriev I.V."/>
        </authorList>
    </citation>
    <scope>NUCLEOTIDE SEQUENCE [LARGE SCALE GENOMIC DNA]</scope>
    <source>
        <strain evidence="4">RCC299 / NOUM17</strain>
    </source>
</reference>
<dbReference type="RefSeq" id="XP_002509231.1">
    <property type="nucleotide sequence ID" value="XM_002509185.1"/>
</dbReference>
<keyword evidence="3" id="KW-0067">ATP-binding</keyword>
<evidence type="ECO:0000313" key="4">
    <source>
        <dbReference type="Proteomes" id="UP000002009"/>
    </source>
</evidence>
<keyword evidence="3" id="KW-0547">Nucleotide-binding</keyword>
<dbReference type="PROSITE" id="PS50983">
    <property type="entry name" value="FE_B12_PBP"/>
    <property type="match status" value="1"/>
</dbReference>
<dbReference type="Gene3D" id="3.40.50.1980">
    <property type="entry name" value="Nitrogenase molybdenum iron protein domain"/>
    <property type="match status" value="2"/>
</dbReference>
<protein>
    <submittedName>
        <fullName evidence="3">ATP-binding cassette superfamily</fullName>
    </submittedName>
</protein>
<name>C1FIW5_MICCC</name>
<gene>
    <name evidence="3" type="ORF">MICPUN_87285</name>
</gene>
<dbReference type="GeneID" id="8247877"/>
<organism evidence="3 4">
    <name type="scientific">Micromonas commoda (strain RCC299 / NOUM17 / CCMP2709)</name>
    <name type="common">Picoplanktonic green alga</name>
    <dbReference type="NCBI Taxonomy" id="296587"/>
    <lineage>
        <taxon>Eukaryota</taxon>
        <taxon>Viridiplantae</taxon>
        <taxon>Chlorophyta</taxon>
        <taxon>Mamiellophyceae</taxon>
        <taxon>Mamiellales</taxon>
        <taxon>Mamiellaceae</taxon>
        <taxon>Micromonas</taxon>
    </lineage>
</organism>
<dbReference type="SUPFAM" id="SSF53807">
    <property type="entry name" value="Helical backbone' metal receptor"/>
    <property type="match status" value="1"/>
</dbReference>
<evidence type="ECO:0000259" key="2">
    <source>
        <dbReference type="PROSITE" id="PS50983"/>
    </source>
</evidence>
<keyword evidence="4" id="KW-1185">Reference proteome</keyword>
<feature type="non-terminal residue" evidence="3">
    <location>
        <position position="328"/>
    </location>
</feature>
<dbReference type="PANTHER" id="PTHR42860">
    <property type="entry name" value="VITAMIN B12-BINDING PROTEIN"/>
    <property type="match status" value="1"/>
</dbReference>
<dbReference type="InterPro" id="IPR002491">
    <property type="entry name" value="ABC_transptr_periplasmic_BD"/>
</dbReference>
<sequence length="328" mass="34344">MHVVKPARRLSHDGRPSGWGNTSDIEDVPADLRVVSLLPSATEIIGALGIRERLVGCTHECDACPDESGMQAALAAGVRRVTSSAIDPHITTQRDIDAAGDPPPLYSVHNELVAELKPTVILTQSLCKVCAVSEDDLKGAAASCGLHSDAPSTLTEVGASIENIAAACGVPQRGKRARERFEAQLAEVAGAVAGARSSGKCGVRPSVLLLEWLDPVFDGGHWVPGMMRVAGCEPSLNSKEGSRSSRREWGDVTAVDPDVVLVACCGFDLRRNAADAAAALAVNNGDNAFARLRAVRMGRCFVLDGNKYFARPAPALAVGAALVARCAH</sequence>
<dbReference type="EMBL" id="CP001577">
    <property type="protein sequence ID" value="ACO70489.1"/>
    <property type="molecule type" value="Genomic_DNA"/>
</dbReference>
<dbReference type="Pfam" id="PF01497">
    <property type="entry name" value="Peripla_BP_2"/>
    <property type="match status" value="1"/>
</dbReference>
<proteinExistence type="predicted"/>
<dbReference type="InterPro" id="IPR051030">
    <property type="entry name" value="Vitamin_B12-ABC_binding"/>
</dbReference>
<dbReference type="OMA" id="CAIGPAN"/>
<feature type="region of interest" description="Disordered" evidence="1">
    <location>
        <begin position="1"/>
        <end position="25"/>
    </location>
</feature>
<evidence type="ECO:0000313" key="3">
    <source>
        <dbReference type="EMBL" id="ACO70489.1"/>
    </source>
</evidence>
<feature type="domain" description="Fe/B12 periplasmic-binding" evidence="2">
    <location>
        <begin position="33"/>
        <end position="328"/>
    </location>
</feature>
<dbReference type="eggNOG" id="ENOG502RY45">
    <property type="taxonomic scope" value="Eukaryota"/>
</dbReference>
<dbReference type="GO" id="GO:0005524">
    <property type="term" value="F:ATP binding"/>
    <property type="evidence" value="ECO:0007669"/>
    <property type="project" value="UniProtKB-KW"/>
</dbReference>